<accession>A0A0E0IHR9</accession>
<dbReference type="Gramene" id="ONIVA09G05060.1">
    <property type="protein sequence ID" value="ONIVA09G05060.1"/>
    <property type="gene ID" value="ONIVA09G05060"/>
</dbReference>
<evidence type="ECO:0000313" key="2">
    <source>
        <dbReference type="Proteomes" id="UP000006591"/>
    </source>
</evidence>
<dbReference type="HOGENOM" id="CLU_2546607_0_0_1"/>
<protein>
    <submittedName>
        <fullName evidence="1">Uncharacterized protein</fullName>
    </submittedName>
</protein>
<dbReference type="EnsemblPlants" id="ONIVA09G05060.1">
    <property type="protein sequence ID" value="ONIVA09G05060.1"/>
    <property type="gene ID" value="ONIVA09G05060"/>
</dbReference>
<reference evidence="1" key="2">
    <citation type="submission" date="2018-04" db="EMBL/GenBank/DDBJ databases">
        <title>OnivRS2 (Oryza nivara Reference Sequence Version 2).</title>
        <authorList>
            <person name="Zhang J."/>
            <person name="Kudrna D."/>
            <person name="Lee S."/>
            <person name="Talag J."/>
            <person name="Rajasekar S."/>
            <person name="Welchert J."/>
            <person name="Hsing Y.-I."/>
            <person name="Wing R.A."/>
        </authorList>
    </citation>
    <scope>NUCLEOTIDE SEQUENCE [LARGE SCALE GENOMIC DNA]</scope>
    <source>
        <strain evidence="1">SL10</strain>
    </source>
</reference>
<name>A0A0E0IHR9_ORYNI</name>
<dbReference type="AlphaFoldDB" id="A0A0E0IHR9"/>
<dbReference type="Proteomes" id="UP000006591">
    <property type="component" value="Chromosome 9"/>
</dbReference>
<sequence>MDIKLNGKNFQEWELSVCMLRMLIGQACHLADDPPDDRTDATKLSGQVQVVHNARRERRTTRKIYCTNLSCNFPPNLSPFKSSCLDDVHILPWPEVLADIYND</sequence>
<dbReference type="OMA" id="FQEWELS"/>
<evidence type="ECO:0000313" key="1">
    <source>
        <dbReference type="EnsemblPlants" id="ONIVA09G05060.1"/>
    </source>
</evidence>
<organism evidence="1">
    <name type="scientific">Oryza nivara</name>
    <name type="common">Indian wild rice</name>
    <name type="synonym">Oryza sativa f. spontanea</name>
    <dbReference type="NCBI Taxonomy" id="4536"/>
    <lineage>
        <taxon>Eukaryota</taxon>
        <taxon>Viridiplantae</taxon>
        <taxon>Streptophyta</taxon>
        <taxon>Embryophyta</taxon>
        <taxon>Tracheophyta</taxon>
        <taxon>Spermatophyta</taxon>
        <taxon>Magnoliopsida</taxon>
        <taxon>Liliopsida</taxon>
        <taxon>Poales</taxon>
        <taxon>Poaceae</taxon>
        <taxon>BOP clade</taxon>
        <taxon>Oryzoideae</taxon>
        <taxon>Oryzeae</taxon>
        <taxon>Oryzinae</taxon>
        <taxon>Oryza</taxon>
    </lineage>
</organism>
<proteinExistence type="predicted"/>
<reference evidence="1" key="1">
    <citation type="submission" date="2015-04" db="UniProtKB">
        <authorList>
            <consortium name="EnsemblPlants"/>
        </authorList>
    </citation>
    <scope>IDENTIFICATION</scope>
    <source>
        <strain evidence="1">SL10</strain>
    </source>
</reference>
<keyword evidence="2" id="KW-1185">Reference proteome</keyword>